<evidence type="ECO:0000256" key="7">
    <source>
        <dbReference type="ARBA" id="ARBA00022967"/>
    </source>
</evidence>
<dbReference type="InterPro" id="IPR027417">
    <property type="entry name" value="P-loop_NTPase"/>
</dbReference>
<dbReference type="CDD" id="cd03215">
    <property type="entry name" value="ABC_Carb_Monos_II"/>
    <property type="match status" value="1"/>
</dbReference>
<comment type="subcellular location">
    <subcellularLocation>
        <location evidence="1">Cell membrane</location>
        <topology evidence="1">Peripheral membrane protein</topology>
    </subcellularLocation>
</comment>
<keyword evidence="11" id="KW-1185">Reference proteome</keyword>
<dbReference type="PROSITE" id="PS50893">
    <property type="entry name" value="ABC_TRANSPORTER_2"/>
    <property type="match status" value="2"/>
</dbReference>
<evidence type="ECO:0000256" key="5">
    <source>
        <dbReference type="ARBA" id="ARBA00022741"/>
    </source>
</evidence>
<dbReference type="PANTHER" id="PTHR43790">
    <property type="entry name" value="CARBOHYDRATE TRANSPORT ATP-BINDING PROTEIN MG119-RELATED"/>
    <property type="match status" value="1"/>
</dbReference>
<keyword evidence="4" id="KW-0677">Repeat</keyword>
<dbReference type="InterPro" id="IPR003439">
    <property type="entry name" value="ABC_transporter-like_ATP-bd"/>
</dbReference>
<dbReference type="PROSITE" id="PS00211">
    <property type="entry name" value="ABC_TRANSPORTER_1"/>
    <property type="match status" value="1"/>
</dbReference>
<keyword evidence="8" id="KW-0472">Membrane</keyword>
<evidence type="ECO:0000256" key="6">
    <source>
        <dbReference type="ARBA" id="ARBA00022840"/>
    </source>
</evidence>
<dbReference type="AlphaFoldDB" id="A0A1W1Y7Y0"/>
<accession>A0A1W1Y7Y0</accession>
<dbReference type="Gene3D" id="3.40.50.300">
    <property type="entry name" value="P-loop containing nucleotide triphosphate hydrolases"/>
    <property type="match status" value="2"/>
</dbReference>
<dbReference type="FunFam" id="3.40.50.300:FF:000127">
    <property type="entry name" value="Ribose import ATP-binding protein RbsA"/>
    <property type="match status" value="1"/>
</dbReference>
<dbReference type="Proteomes" id="UP000192738">
    <property type="component" value="Unassembled WGS sequence"/>
</dbReference>
<feature type="domain" description="ABC transporter" evidence="9">
    <location>
        <begin position="255"/>
        <end position="500"/>
    </location>
</feature>
<dbReference type="OrthoDB" id="9766104at2"/>
<evidence type="ECO:0000256" key="1">
    <source>
        <dbReference type="ARBA" id="ARBA00004202"/>
    </source>
</evidence>
<dbReference type="GO" id="GO:0016887">
    <property type="term" value="F:ATP hydrolysis activity"/>
    <property type="evidence" value="ECO:0007669"/>
    <property type="project" value="InterPro"/>
</dbReference>
<keyword evidence="6 10" id="KW-0067">ATP-binding</keyword>
<protein>
    <submittedName>
        <fullName evidence="10">Nucleoside ABC transporter ATP-binding protein</fullName>
    </submittedName>
</protein>
<dbReference type="InterPro" id="IPR050107">
    <property type="entry name" value="ABC_carbohydrate_import_ATPase"/>
</dbReference>
<keyword evidence="2" id="KW-0813">Transport</keyword>
<proteinExistence type="predicted"/>
<evidence type="ECO:0000256" key="4">
    <source>
        <dbReference type="ARBA" id="ARBA00022737"/>
    </source>
</evidence>
<gene>
    <name evidence="10" type="ORF">SAMN04488500_10187</name>
</gene>
<name>A0A1W1Y7Y0_9FIRM</name>
<keyword evidence="5" id="KW-0547">Nucleotide-binding</keyword>
<evidence type="ECO:0000313" key="10">
    <source>
        <dbReference type="EMBL" id="SMC32235.1"/>
    </source>
</evidence>
<dbReference type="SMART" id="SM00382">
    <property type="entry name" value="AAA"/>
    <property type="match status" value="2"/>
</dbReference>
<keyword evidence="3" id="KW-1003">Cell membrane</keyword>
<dbReference type="PANTHER" id="PTHR43790:SF4">
    <property type="entry name" value="GUANOSINE IMPORT ATP-BINDING PROTEIN NUPO"/>
    <property type="match status" value="1"/>
</dbReference>
<dbReference type="InterPro" id="IPR003593">
    <property type="entry name" value="AAA+_ATPase"/>
</dbReference>
<evidence type="ECO:0000259" key="9">
    <source>
        <dbReference type="PROSITE" id="PS50893"/>
    </source>
</evidence>
<dbReference type="SUPFAM" id="SSF52540">
    <property type="entry name" value="P-loop containing nucleoside triphosphate hydrolases"/>
    <property type="match status" value="2"/>
</dbReference>
<dbReference type="InterPro" id="IPR017871">
    <property type="entry name" value="ABC_transporter-like_CS"/>
</dbReference>
<dbReference type="RefSeq" id="WP_084573624.1">
    <property type="nucleotide sequence ID" value="NZ_CP155572.1"/>
</dbReference>
<dbReference type="GO" id="GO:0005886">
    <property type="term" value="C:plasma membrane"/>
    <property type="evidence" value="ECO:0007669"/>
    <property type="project" value="UniProtKB-SubCell"/>
</dbReference>
<dbReference type="STRING" id="112901.SAMN04488500_10187"/>
<evidence type="ECO:0000256" key="2">
    <source>
        <dbReference type="ARBA" id="ARBA00022448"/>
    </source>
</evidence>
<reference evidence="10 11" key="1">
    <citation type="submission" date="2017-04" db="EMBL/GenBank/DDBJ databases">
        <authorList>
            <person name="Afonso C.L."/>
            <person name="Miller P.J."/>
            <person name="Scott M.A."/>
            <person name="Spackman E."/>
            <person name="Goraichik I."/>
            <person name="Dimitrov K.M."/>
            <person name="Suarez D.L."/>
            <person name="Swayne D.E."/>
        </authorList>
    </citation>
    <scope>NUCLEOTIDE SEQUENCE [LARGE SCALE GENOMIC DNA]</scope>
    <source>
        <strain evidence="10 11">DSM 5090</strain>
    </source>
</reference>
<feature type="domain" description="ABC transporter" evidence="9">
    <location>
        <begin position="5"/>
        <end position="239"/>
    </location>
</feature>
<evidence type="ECO:0000256" key="8">
    <source>
        <dbReference type="ARBA" id="ARBA00023136"/>
    </source>
</evidence>
<evidence type="ECO:0000313" key="11">
    <source>
        <dbReference type="Proteomes" id="UP000192738"/>
    </source>
</evidence>
<dbReference type="EMBL" id="FWXI01000001">
    <property type="protein sequence ID" value="SMC32235.1"/>
    <property type="molecule type" value="Genomic_DNA"/>
</dbReference>
<evidence type="ECO:0000256" key="3">
    <source>
        <dbReference type="ARBA" id="ARBA00022475"/>
    </source>
</evidence>
<keyword evidence="7" id="KW-1278">Translocase</keyword>
<sequence length="503" mass="54230">MQACLSLRGITKCFGSFSALNHISLDVQPGEVLALLGENGAGKSTLMNIIYGLYQPTAGQILLNGQPVTFSSPLAAISHGIGMVHQHFMLVPAFTVAENVAIGQGKARLTLRLDQIAKELQQLAARYHLQVDPFARVADLPVGLQQQVEILKALHHGAKILILDEPTGVLTPKEITGLIQTVRSLAAQGTSVIFISHKLNEVLEISDRIVVLRQGQCVGEVSPQGTTPGDLARMMVGRDVSFQPDRQASPRGEAILVMDSVRAINDRGVAALQDISLAVHAGEIVGIAGVDGNGQTELAEIVTGLRLLTAGEVVIAGENLTNQTPLDFINQKVGHVPEDRKKNGSIKGFSLWETAVMKNHGNFPFSHSGILNHEKMIDHTQKLVRQYDVRMATIHQSAHSLSGGNLQKLILAREITATPKFIVVMHPTRGLDVGAIEFVHSQLLEARRQGAAILLISSELEEVMSLADRILILYEGKIVGQLLPDEYDPNHIGLLMAGAREAG</sequence>
<dbReference type="CDD" id="cd03216">
    <property type="entry name" value="ABC_Carb_Monos_I"/>
    <property type="match status" value="1"/>
</dbReference>
<dbReference type="Pfam" id="PF00005">
    <property type="entry name" value="ABC_tran"/>
    <property type="match status" value="2"/>
</dbReference>
<organism evidence="10 11">
    <name type="scientific">Sporomusa malonica</name>
    <dbReference type="NCBI Taxonomy" id="112901"/>
    <lineage>
        <taxon>Bacteria</taxon>
        <taxon>Bacillati</taxon>
        <taxon>Bacillota</taxon>
        <taxon>Negativicutes</taxon>
        <taxon>Selenomonadales</taxon>
        <taxon>Sporomusaceae</taxon>
        <taxon>Sporomusa</taxon>
    </lineage>
</organism>
<dbReference type="GO" id="GO:0005524">
    <property type="term" value="F:ATP binding"/>
    <property type="evidence" value="ECO:0007669"/>
    <property type="project" value="UniProtKB-KW"/>
</dbReference>